<name>X1IEH8_9ZZZZ</name>
<gene>
    <name evidence="1" type="ORF">S03H2_50729</name>
</gene>
<sequence length="48" mass="5455">RILEGTCPWMQLYLDLDAGTLTPTMATPEVVSRLTGIRPSRLIVKERR</sequence>
<dbReference type="EMBL" id="BARU01032144">
    <property type="protein sequence ID" value="GAH67690.1"/>
    <property type="molecule type" value="Genomic_DNA"/>
</dbReference>
<organism evidence="1">
    <name type="scientific">marine sediment metagenome</name>
    <dbReference type="NCBI Taxonomy" id="412755"/>
    <lineage>
        <taxon>unclassified sequences</taxon>
        <taxon>metagenomes</taxon>
        <taxon>ecological metagenomes</taxon>
    </lineage>
</organism>
<protein>
    <submittedName>
        <fullName evidence="1">Uncharacterized protein</fullName>
    </submittedName>
</protein>
<evidence type="ECO:0000313" key="1">
    <source>
        <dbReference type="EMBL" id="GAH67690.1"/>
    </source>
</evidence>
<accession>X1IEH8</accession>
<feature type="non-terminal residue" evidence="1">
    <location>
        <position position="1"/>
    </location>
</feature>
<proteinExistence type="predicted"/>
<comment type="caution">
    <text evidence="1">The sequence shown here is derived from an EMBL/GenBank/DDBJ whole genome shotgun (WGS) entry which is preliminary data.</text>
</comment>
<dbReference type="AlphaFoldDB" id="X1IEH8"/>
<reference evidence="1" key="1">
    <citation type="journal article" date="2014" name="Front. Microbiol.">
        <title>High frequency of phylogenetically diverse reductive dehalogenase-homologous genes in deep subseafloor sedimentary metagenomes.</title>
        <authorList>
            <person name="Kawai M."/>
            <person name="Futagami T."/>
            <person name="Toyoda A."/>
            <person name="Takaki Y."/>
            <person name="Nishi S."/>
            <person name="Hori S."/>
            <person name="Arai W."/>
            <person name="Tsubouchi T."/>
            <person name="Morono Y."/>
            <person name="Uchiyama I."/>
            <person name="Ito T."/>
            <person name="Fujiyama A."/>
            <person name="Inagaki F."/>
            <person name="Takami H."/>
        </authorList>
    </citation>
    <scope>NUCLEOTIDE SEQUENCE</scope>
    <source>
        <strain evidence="1">Expedition CK06-06</strain>
    </source>
</reference>